<proteinExistence type="predicted"/>
<reference evidence="2" key="1">
    <citation type="journal article" date="2021" name="Front. Microbiol.">
        <title>Comprehensive Comparative Genomics and Phenotyping of Methylobacterium Species.</title>
        <authorList>
            <person name="Alessa O."/>
            <person name="Ogura Y."/>
            <person name="Fujitani Y."/>
            <person name="Takami H."/>
            <person name="Hayashi T."/>
            <person name="Sahin N."/>
            <person name="Tani A."/>
        </authorList>
    </citation>
    <scope>NUCLEOTIDE SEQUENCE</scope>
    <source>
        <strain evidence="2">DSM 19015</strain>
    </source>
</reference>
<dbReference type="EMBL" id="BPQP01000029">
    <property type="protein sequence ID" value="GJD94817.1"/>
    <property type="molecule type" value="Genomic_DNA"/>
</dbReference>
<evidence type="ECO:0000313" key="2">
    <source>
        <dbReference type="EMBL" id="GJD94817.1"/>
    </source>
</evidence>
<organism evidence="2 3">
    <name type="scientific">Methylobacterium iners</name>
    <dbReference type="NCBI Taxonomy" id="418707"/>
    <lineage>
        <taxon>Bacteria</taxon>
        <taxon>Pseudomonadati</taxon>
        <taxon>Pseudomonadota</taxon>
        <taxon>Alphaproteobacteria</taxon>
        <taxon>Hyphomicrobiales</taxon>
        <taxon>Methylobacteriaceae</taxon>
        <taxon>Methylobacterium</taxon>
    </lineage>
</organism>
<reference evidence="2" key="2">
    <citation type="submission" date="2021-08" db="EMBL/GenBank/DDBJ databases">
        <authorList>
            <person name="Tani A."/>
            <person name="Ola A."/>
            <person name="Ogura Y."/>
            <person name="Katsura K."/>
            <person name="Hayashi T."/>
        </authorList>
    </citation>
    <scope>NUCLEOTIDE SEQUENCE</scope>
    <source>
        <strain evidence="2">DSM 19015</strain>
    </source>
</reference>
<comment type="caution">
    <text evidence="2">The sequence shown here is derived from an EMBL/GenBank/DDBJ whole genome shotgun (WGS) entry which is preliminary data.</text>
</comment>
<feature type="region of interest" description="Disordered" evidence="1">
    <location>
        <begin position="67"/>
        <end position="88"/>
    </location>
</feature>
<evidence type="ECO:0000256" key="1">
    <source>
        <dbReference type="SAM" id="MobiDB-lite"/>
    </source>
</evidence>
<accession>A0ABQ4RXW5</accession>
<dbReference type="Proteomes" id="UP001055125">
    <property type="component" value="Unassembled WGS sequence"/>
</dbReference>
<keyword evidence="3" id="KW-1185">Reference proteome</keyword>
<gene>
    <name evidence="2" type="ORF">OCOJLMKI_2023</name>
</gene>
<protein>
    <recommendedName>
        <fullName evidence="4">Anti-sigma factor NepR domain-containing protein</fullName>
    </recommendedName>
</protein>
<evidence type="ECO:0008006" key="4">
    <source>
        <dbReference type="Google" id="ProtNLM"/>
    </source>
</evidence>
<evidence type="ECO:0000313" key="3">
    <source>
        <dbReference type="Proteomes" id="UP001055125"/>
    </source>
</evidence>
<sequence length="88" mass="9158">MQDDSAIGSLHADLLELAVMRLFETASGGAEAKALFVADVRRLLADTEAVQPDSPAVRTYTALLRRLGADDSPVPTPEQGLPPVGSGA</sequence>
<name>A0ABQ4RXW5_9HYPH</name>
<dbReference type="RefSeq" id="WP_238243976.1">
    <property type="nucleotide sequence ID" value="NZ_BPQP01000029.1"/>
</dbReference>